<reference evidence="2 3" key="1">
    <citation type="submission" date="2018-08" db="EMBL/GenBank/DDBJ databases">
        <title>Genomic Encyclopedia of Archaeal and Bacterial Type Strains, Phase II (KMG-II): from individual species to whole genera.</title>
        <authorList>
            <person name="Goeker M."/>
        </authorList>
    </citation>
    <scope>NUCLEOTIDE SEQUENCE [LARGE SCALE GENOMIC DNA]</scope>
    <source>
        <strain evidence="2 3">DSM 15986</strain>
    </source>
</reference>
<dbReference type="EMBL" id="QUNF01000001">
    <property type="protein sequence ID" value="REG94213.1"/>
    <property type="molecule type" value="Genomic_DNA"/>
</dbReference>
<dbReference type="AlphaFoldDB" id="A0A3E0E8Z5"/>
<dbReference type="OrthoDB" id="840309at2"/>
<keyword evidence="1" id="KW-1133">Transmembrane helix</keyword>
<keyword evidence="1" id="KW-0472">Membrane</keyword>
<feature type="transmembrane region" description="Helical" evidence="1">
    <location>
        <begin position="6"/>
        <end position="25"/>
    </location>
</feature>
<organism evidence="2 3">
    <name type="scientific">Algoriphagus antarcticus</name>
    <dbReference type="NCBI Taxonomy" id="238540"/>
    <lineage>
        <taxon>Bacteria</taxon>
        <taxon>Pseudomonadati</taxon>
        <taxon>Bacteroidota</taxon>
        <taxon>Cytophagia</taxon>
        <taxon>Cytophagales</taxon>
        <taxon>Cyclobacteriaceae</taxon>
        <taxon>Algoriphagus</taxon>
    </lineage>
</organism>
<evidence type="ECO:0000313" key="3">
    <source>
        <dbReference type="Proteomes" id="UP000256405"/>
    </source>
</evidence>
<dbReference type="Proteomes" id="UP000256405">
    <property type="component" value="Unassembled WGS sequence"/>
</dbReference>
<accession>A0A3E0E8Z5</accession>
<gene>
    <name evidence="2" type="ORF">C8N25_10138</name>
</gene>
<keyword evidence="3" id="KW-1185">Reference proteome</keyword>
<sequence>MFDIDPMTLIVSALLIVAFASPLIFQRFKNKNKLILQQATFSEFAEMNNARPTLHEQWRNHYHLGIDTESKKVVYHRFGSYPEQTVIDLNEVKKVSVQEKSRVVIVGKEKRFIIDYLALQFHFKDESHSPKTLETYDGDLYSDMAGERGLTERWKEKIENILKS</sequence>
<keyword evidence="1" id="KW-0812">Transmembrane</keyword>
<protein>
    <submittedName>
        <fullName evidence="2">Uncharacterized protein</fullName>
    </submittedName>
</protein>
<evidence type="ECO:0000313" key="2">
    <source>
        <dbReference type="EMBL" id="REG94213.1"/>
    </source>
</evidence>
<proteinExistence type="predicted"/>
<comment type="caution">
    <text evidence="2">The sequence shown here is derived from an EMBL/GenBank/DDBJ whole genome shotgun (WGS) entry which is preliminary data.</text>
</comment>
<name>A0A3E0E8Z5_9BACT</name>
<evidence type="ECO:0000256" key="1">
    <source>
        <dbReference type="SAM" id="Phobius"/>
    </source>
</evidence>
<dbReference type="RefSeq" id="WP_086540343.1">
    <property type="nucleotide sequence ID" value="NZ_MSSW01000009.1"/>
</dbReference>